<accession>A0ABR2ZJW6</accession>
<sequence length="227" mass="25509">MPPLGIGKCFYCHAKQVYQYRESPNDICFHNYHTNISLPEAKNTPTKLHRYLLYVKTQHNVVVPARAEEAMTELGFGPNVLHLVTSSKLEQLGFTKGDTICIETHAEKWWKGPGACQPFRCSQSPRARSPAVNPSLPSPGPSTPLRVPHPQTPTNDSHEADIRFKKQFCDGGGASTVWGYGFMDAGSPKPDIDYDWFWYSNDLKRYLPMPWGSAPKLEGQICPLDMD</sequence>
<reference evidence="2 3" key="1">
    <citation type="submission" date="2024-05" db="EMBL/GenBank/DDBJ databases">
        <title>A draft genome resource for the thread blight pathogen Marasmius tenuissimus strain MS-2.</title>
        <authorList>
            <person name="Yulfo-Soto G.E."/>
            <person name="Baruah I.K."/>
            <person name="Amoako-Attah I."/>
            <person name="Bukari Y."/>
            <person name="Meinhardt L.W."/>
            <person name="Bailey B.A."/>
            <person name="Cohen S.P."/>
        </authorList>
    </citation>
    <scope>NUCLEOTIDE SEQUENCE [LARGE SCALE GENOMIC DNA]</scope>
    <source>
        <strain evidence="2 3">MS-2</strain>
    </source>
</reference>
<feature type="region of interest" description="Disordered" evidence="1">
    <location>
        <begin position="121"/>
        <end position="158"/>
    </location>
</feature>
<evidence type="ECO:0000256" key="1">
    <source>
        <dbReference type="SAM" id="MobiDB-lite"/>
    </source>
</evidence>
<dbReference type="Proteomes" id="UP001437256">
    <property type="component" value="Unassembled WGS sequence"/>
</dbReference>
<name>A0ABR2ZJW6_9AGAR</name>
<comment type="caution">
    <text evidence="2">The sequence shown here is derived from an EMBL/GenBank/DDBJ whole genome shotgun (WGS) entry which is preliminary data.</text>
</comment>
<proteinExistence type="predicted"/>
<dbReference type="EMBL" id="JBBXMP010000163">
    <property type="protein sequence ID" value="KAL0060747.1"/>
    <property type="molecule type" value="Genomic_DNA"/>
</dbReference>
<keyword evidence="3" id="KW-1185">Reference proteome</keyword>
<protein>
    <submittedName>
        <fullName evidence="2">Uncharacterized protein</fullName>
    </submittedName>
</protein>
<gene>
    <name evidence="2" type="ORF">AAF712_012479</name>
</gene>
<evidence type="ECO:0000313" key="2">
    <source>
        <dbReference type="EMBL" id="KAL0060747.1"/>
    </source>
</evidence>
<evidence type="ECO:0000313" key="3">
    <source>
        <dbReference type="Proteomes" id="UP001437256"/>
    </source>
</evidence>
<organism evidence="2 3">
    <name type="scientific">Marasmius tenuissimus</name>
    <dbReference type="NCBI Taxonomy" id="585030"/>
    <lineage>
        <taxon>Eukaryota</taxon>
        <taxon>Fungi</taxon>
        <taxon>Dikarya</taxon>
        <taxon>Basidiomycota</taxon>
        <taxon>Agaricomycotina</taxon>
        <taxon>Agaricomycetes</taxon>
        <taxon>Agaricomycetidae</taxon>
        <taxon>Agaricales</taxon>
        <taxon>Marasmiineae</taxon>
        <taxon>Marasmiaceae</taxon>
        <taxon>Marasmius</taxon>
    </lineage>
</organism>